<keyword evidence="3" id="KW-1185">Reference proteome</keyword>
<feature type="region of interest" description="Disordered" evidence="1">
    <location>
        <begin position="1"/>
        <end position="103"/>
    </location>
</feature>
<dbReference type="EMBL" id="CP016033">
    <property type="protein sequence ID" value="ANK12223.1"/>
    <property type="molecule type" value="Genomic_DNA"/>
</dbReference>
<dbReference type="KEGG" id="pns:A9D12_03885"/>
<sequence length="148" mass="16138">MSARDYDQAPEDHDSEQDPVGTQAQDVADEARREDSRTSSPLESTKPDAGGYDVAPDSTPDLVDEMRRMEGDGTIDMSAFAGEPNHDDEEGTYGTDTADTSRDDWVTADGAEMVEQADLLDDAGLMEEAEMNDEDDIVRSALPDDEED</sequence>
<dbReference type="AlphaFoldDB" id="A0A192D139"/>
<evidence type="ECO:0000313" key="3">
    <source>
        <dbReference type="Proteomes" id="UP000078263"/>
    </source>
</evidence>
<gene>
    <name evidence="2" type="ORF">A9D12_03885</name>
</gene>
<name>A0A192D139_9SPHN</name>
<feature type="region of interest" description="Disordered" evidence="1">
    <location>
        <begin position="128"/>
        <end position="148"/>
    </location>
</feature>
<feature type="compositionally biased region" description="Basic and acidic residues" evidence="1">
    <location>
        <begin position="1"/>
        <end position="12"/>
    </location>
</feature>
<dbReference type="STRING" id="1112.A9D12_03885"/>
<organism evidence="2 3">
    <name type="scientific">Erythrobacter neustonensis</name>
    <dbReference type="NCBI Taxonomy" id="1112"/>
    <lineage>
        <taxon>Bacteria</taxon>
        <taxon>Pseudomonadati</taxon>
        <taxon>Pseudomonadota</taxon>
        <taxon>Alphaproteobacteria</taxon>
        <taxon>Sphingomonadales</taxon>
        <taxon>Erythrobacteraceae</taxon>
        <taxon>Erythrobacter/Porphyrobacter group</taxon>
        <taxon>Erythrobacter</taxon>
    </lineage>
</organism>
<dbReference type="Proteomes" id="UP000078263">
    <property type="component" value="Chromosome"/>
</dbReference>
<proteinExistence type="predicted"/>
<reference evidence="2 3" key="1">
    <citation type="submission" date="2016-05" db="EMBL/GenBank/DDBJ databases">
        <title>Compelete Genome Sequence of Bacteriochlorophyll-Synthesizing Bacterium Porphyrobacter neustonensis DSM 9434.</title>
        <authorList>
            <person name="Shi X.-L."/>
            <person name="Wu Y.-H."/>
            <person name="Cheng H."/>
            <person name="Xu L."/>
            <person name="Zhang X.-Q."/>
            <person name="Wang C.-S."/>
            <person name="Xu X.-W."/>
        </authorList>
    </citation>
    <scope>NUCLEOTIDE SEQUENCE [LARGE SCALE GENOMIC DNA]</scope>
    <source>
        <strain evidence="2 3">DSM 9434</strain>
    </source>
</reference>
<protein>
    <submittedName>
        <fullName evidence="2">Uncharacterized protein</fullName>
    </submittedName>
</protein>
<evidence type="ECO:0000313" key="2">
    <source>
        <dbReference type="EMBL" id="ANK12223.1"/>
    </source>
</evidence>
<accession>A0A192D139</accession>
<dbReference type="RefSeq" id="WP_068349966.1">
    <property type="nucleotide sequence ID" value="NZ_CP016033.1"/>
</dbReference>
<evidence type="ECO:0000256" key="1">
    <source>
        <dbReference type="SAM" id="MobiDB-lite"/>
    </source>
</evidence>